<evidence type="ECO:0000313" key="4">
    <source>
        <dbReference type="Proteomes" id="UP000325113"/>
    </source>
</evidence>
<dbReference type="InterPro" id="IPR055221">
    <property type="entry name" value="PSF3_N"/>
</dbReference>
<dbReference type="InterPro" id="IPR036224">
    <property type="entry name" value="GINS_bundle-like_dom_sf"/>
</dbReference>
<dbReference type="PANTHER" id="PTHR22768:SF0">
    <property type="entry name" value="DNA REPLICATION COMPLEX GINS PROTEIN PSF3"/>
    <property type="match status" value="1"/>
</dbReference>
<comment type="caution">
    <text evidence="3">The sequence shown here is derived from an EMBL/GenBank/DDBJ whole genome shotgun (WGS) entry which is preliminary data.</text>
</comment>
<evidence type="ECO:0000256" key="1">
    <source>
        <dbReference type="SAM" id="MobiDB-lite"/>
    </source>
</evidence>
<accession>A0A5A8CUE7</accession>
<evidence type="ECO:0000259" key="2">
    <source>
        <dbReference type="Pfam" id="PF22466"/>
    </source>
</evidence>
<evidence type="ECO:0000313" key="3">
    <source>
        <dbReference type="EMBL" id="KAA0155810.1"/>
    </source>
</evidence>
<proteinExistence type="predicted"/>
<dbReference type="Pfam" id="PF22466">
    <property type="entry name" value="PSF3_N"/>
    <property type="match status" value="1"/>
</dbReference>
<feature type="region of interest" description="Disordered" evidence="1">
    <location>
        <begin position="212"/>
        <end position="283"/>
    </location>
</feature>
<dbReference type="GO" id="GO:1902975">
    <property type="term" value="P:mitotic DNA replication initiation"/>
    <property type="evidence" value="ECO:0007669"/>
    <property type="project" value="TreeGrafter"/>
</dbReference>
<feature type="compositionally biased region" description="Basic and acidic residues" evidence="1">
    <location>
        <begin position="263"/>
        <end position="277"/>
    </location>
</feature>
<dbReference type="SUPFAM" id="SSF160059">
    <property type="entry name" value="PriA/YqbF domain"/>
    <property type="match status" value="1"/>
</dbReference>
<sequence>MSYFDIAEIVAEEERLPCTFLTDAELIGYLDSTSDREDIEADTRVELPLWLADALSKRNMVSVDLPRGFGSRTRQALLADAMSVPLRERSAHCFHLCVRAAEISSRPEALDLPRVARVALSARAATSLDRATNSVGTDVAALRAQLTDIELALFERGYDVARDRLEWRRRLIPSMRVSGLERGIAAKRARAAALASDAAAARAEMASDAAADEERFRLQAESASSSSSSASGFAHGPSDGELASTWSTSSSSAAAATAGGRAPTRDADDAMLHDSAAKRRRPA</sequence>
<dbReference type="Gene3D" id="1.20.58.2050">
    <property type="match status" value="1"/>
</dbReference>
<name>A0A5A8CUE7_CAFRO</name>
<dbReference type="AlphaFoldDB" id="A0A5A8CUE7"/>
<dbReference type="Proteomes" id="UP000325113">
    <property type="component" value="Unassembled WGS sequence"/>
</dbReference>
<dbReference type="SUPFAM" id="SSF158573">
    <property type="entry name" value="GINS helical bundle-like"/>
    <property type="match status" value="1"/>
</dbReference>
<gene>
    <name evidence="3" type="ORF">FNF31_06052</name>
</gene>
<dbReference type="CDD" id="cd11713">
    <property type="entry name" value="GINS_A_psf3"/>
    <property type="match status" value="1"/>
</dbReference>
<dbReference type="GO" id="GO:0000811">
    <property type="term" value="C:GINS complex"/>
    <property type="evidence" value="ECO:0007669"/>
    <property type="project" value="TreeGrafter"/>
</dbReference>
<feature type="compositionally biased region" description="Low complexity" evidence="1">
    <location>
        <begin position="243"/>
        <end position="258"/>
    </location>
</feature>
<feature type="compositionally biased region" description="Low complexity" evidence="1">
    <location>
        <begin position="222"/>
        <end position="231"/>
    </location>
</feature>
<dbReference type="InterPro" id="IPR010492">
    <property type="entry name" value="GINS_Psf3"/>
</dbReference>
<dbReference type="PANTHER" id="PTHR22768">
    <property type="entry name" value="DNA REPLICATION COMPLEX GINS PROTEIN PSF3"/>
    <property type="match status" value="1"/>
</dbReference>
<organism evidence="3 4">
    <name type="scientific">Cafeteria roenbergensis</name>
    <name type="common">Marine flagellate</name>
    <dbReference type="NCBI Taxonomy" id="33653"/>
    <lineage>
        <taxon>Eukaryota</taxon>
        <taxon>Sar</taxon>
        <taxon>Stramenopiles</taxon>
        <taxon>Bigyra</taxon>
        <taxon>Opalozoa</taxon>
        <taxon>Bicosoecida</taxon>
        <taxon>Cafeteriaceae</taxon>
        <taxon>Cafeteria</taxon>
    </lineage>
</organism>
<dbReference type="EMBL" id="VLTM01000086">
    <property type="protein sequence ID" value="KAA0155810.1"/>
    <property type="molecule type" value="Genomic_DNA"/>
</dbReference>
<feature type="domain" description="DNA replication complex GINS protein PSF3 N-terminal" evidence="2">
    <location>
        <begin position="4"/>
        <end position="55"/>
    </location>
</feature>
<dbReference type="CDD" id="cd21693">
    <property type="entry name" value="GINS_B_Psf3"/>
    <property type="match status" value="1"/>
</dbReference>
<protein>
    <recommendedName>
        <fullName evidence="2">DNA replication complex GINS protein PSF3 N-terminal domain-containing protein</fullName>
    </recommendedName>
</protein>
<dbReference type="InterPro" id="IPR038437">
    <property type="entry name" value="GINS_Psf3_sf"/>
</dbReference>
<reference evidence="3 4" key="1">
    <citation type="submission" date="2019-07" db="EMBL/GenBank/DDBJ databases">
        <title>Genomes of Cafeteria roenbergensis.</title>
        <authorList>
            <person name="Fischer M.G."/>
            <person name="Hackl T."/>
            <person name="Roman M."/>
        </authorList>
    </citation>
    <scope>NUCLEOTIDE SEQUENCE [LARGE SCALE GENOMIC DNA]</scope>
    <source>
        <strain evidence="3 4">Cflag</strain>
    </source>
</reference>